<feature type="region of interest" description="Disordered" evidence="1">
    <location>
        <begin position="1"/>
        <end position="55"/>
    </location>
</feature>
<keyword evidence="3" id="KW-1185">Reference proteome</keyword>
<reference evidence="2 3" key="1">
    <citation type="submission" date="2019-05" db="EMBL/GenBank/DDBJ databases">
        <title>Another draft genome of Portunus trituberculatus and its Hox gene families provides insights of decapod evolution.</title>
        <authorList>
            <person name="Jeong J.-H."/>
            <person name="Song I."/>
            <person name="Kim S."/>
            <person name="Choi T."/>
            <person name="Kim D."/>
            <person name="Ryu S."/>
            <person name="Kim W."/>
        </authorList>
    </citation>
    <scope>NUCLEOTIDE SEQUENCE [LARGE SCALE GENOMIC DNA]</scope>
    <source>
        <tissue evidence="2">Muscle</tissue>
    </source>
</reference>
<evidence type="ECO:0000256" key="1">
    <source>
        <dbReference type="SAM" id="MobiDB-lite"/>
    </source>
</evidence>
<evidence type="ECO:0000313" key="3">
    <source>
        <dbReference type="Proteomes" id="UP000324222"/>
    </source>
</evidence>
<dbReference type="EMBL" id="VSRR010042198">
    <property type="protein sequence ID" value="MPC75934.1"/>
    <property type="molecule type" value="Genomic_DNA"/>
</dbReference>
<organism evidence="2 3">
    <name type="scientific">Portunus trituberculatus</name>
    <name type="common">Swimming crab</name>
    <name type="synonym">Neptunus trituberculatus</name>
    <dbReference type="NCBI Taxonomy" id="210409"/>
    <lineage>
        <taxon>Eukaryota</taxon>
        <taxon>Metazoa</taxon>
        <taxon>Ecdysozoa</taxon>
        <taxon>Arthropoda</taxon>
        <taxon>Crustacea</taxon>
        <taxon>Multicrustacea</taxon>
        <taxon>Malacostraca</taxon>
        <taxon>Eumalacostraca</taxon>
        <taxon>Eucarida</taxon>
        <taxon>Decapoda</taxon>
        <taxon>Pleocyemata</taxon>
        <taxon>Brachyura</taxon>
        <taxon>Eubrachyura</taxon>
        <taxon>Portunoidea</taxon>
        <taxon>Portunidae</taxon>
        <taxon>Portuninae</taxon>
        <taxon>Portunus</taxon>
    </lineage>
</organism>
<accession>A0A5B7I548</accession>
<name>A0A5B7I548_PORTR</name>
<protein>
    <submittedName>
        <fullName evidence="2">Uncharacterized protein</fullName>
    </submittedName>
</protein>
<gene>
    <name evidence="2" type="ORF">E2C01_070334</name>
</gene>
<dbReference type="AlphaFoldDB" id="A0A5B7I548"/>
<comment type="caution">
    <text evidence="2">The sequence shown here is derived from an EMBL/GenBank/DDBJ whole genome shotgun (WGS) entry which is preliminary data.</text>
</comment>
<proteinExistence type="predicted"/>
<evidence type="ECO:0000313" key="2">
    <source>
        <dbReference type="EMBL" id="MPC75934.1"/>
    </source>
</evidence>
<sequence length="107" mass="11974">MEEGDTGNGEEMDGNPPTRKPLPRVRKPNLHSDRGQDSNPCTWRPLGPQSTHDSTLPRFTTILLKNGTRTHWVIKFTMKPKQSNTKLPEWWKAASGPPISLVTGVCN</sequence>
<feature type="compositionally biased region" description="Acidic residues" evidence="1">
    <location>
        <begin position="1"/>
        <end position="13"/>
    </location>
</feature>
<dbReference type="Proteomes" id="UP000324222">
    <property type="component" value="Unassembled WGS sequence"/>
</dbReference>